<dbReference type="GO" id="GO:0003735">
    <property type="term" value="F:structural constituent of ribosome"/>
    <property type="evidence" value="ECO:0007669"/>
    <property type="project" value="TreeGrafter"/>
</dbReference>
<evidence type="ECO:0000256" key="1">
    <source>
        <dbReference type="ARBA" id="ARBA00007594"/>
    </source>
</evidence>
<evidence type="ECO:0008006" key="8">
    <source>
        <dbReference type="Google" id="ProtNLM"/>
    </source>
</evidence>
<evidence type="ECO:0000313" key="6">
    <source>
        <dbReference type="EMBL" id="KAF6142609.1"/>
    </source>
</evidence>
<dbReference type="SUPFAM" id="SSF55129">
    <property type="entry name" value="Ribosomal protein L30p/L7e"/>
    <property type="match status" value="1"/>
</dbReference>
<comment type="similarity">
    <text evidence="1">Belongs to the universal ribosomal protein uL30 family.</text>
</comment>
<dbReference type="CDD" id="cd01657">
    <property type="entry name" value="Ribosomal_L7_archeal_euk"/>
    <property type="match status" value="1"/>
</dbReference>
<keyword evidence="3" id="KW-0687">Ribonucleoprotein</keyword>
<organism evidence="6 7">
    <name type="scientific">Kingdonia uniflora</name>
    <dbReference type="NCBI Taxonomy" id="39325"/>
    <lineage>
        <taxon>Eukaryota</taxon>
        <taxon>Viridiplantae</taxon>
        <taxon>Streptophyta</taxon>
        <taxon>Embryophyta</taxon>
        <taxon>Tracheophyta</taxon>
        <taxon>Spermatophyta</taxon>
        <taxon>Magnoliopsida</taxon>
        <taxon>Ranunculales</taxon>
        <taxon>Circaeasteraceae</taxon>
        <taxon>Kingdonia</taxon>
    </lineage>
</organism>
<evidence type="ECO:0000259" key="4">
    <source>
        <dbReference type="Pfam" id="PF00327"/>
    </source>
</evidence>
<dbReference type="Proteomes" id="UP000541444">
    <property type="component" value="Unassembled WGS sequence"/>
</dbReference>
<dbReference type="Gene3D" id="3.30.1390.20">
    <property type="entry name" value="Ribosomal protein L30, ferredoxin-like fold domain"/>
    <property type="match status" value="2"/>
</dbReference>
<name>A0A7J7LJ68_9MAGN</name>
<evidence type="ECO:0000313" key="7">
    <source>
        <dbReference type="Proteomes" id="UP000541444"/>
    </source>
</evidence>
<gene>
    <name evidence="6" type="ORF">GIB67_015095</name>
</gene>
<reference evidence="6 7" key="1">
    <citation type="journal article" date="2020" name="IScience">
        <title>Genome Sequencing of the Endangered Kingdonia uniflora (Circaeasteraceae, Ranunculales) Reveals Potential Mechanisms of Evolutionary Specialization.</title>
        <authorList>
            <person name="Sun Y."/>
            <person name="Deng T."/>
            <person name="Zhang A."/>
            <person name="Moore M.J."/>
            <person name="Landis J.B."/>
            <person name="Lin N."/>
            <person name="Zhang H."/>
            <person name="Zhang X."/>
            <person name="Huang J."/>
            <person name="Zhang X."/>
            <person name="Sun H."/>
            <person name="Wang H."/>
        </authorList>
    </citation>
    <scope>NUCLEOTIDE SEQUENCE [LARGE SCALE GENOMIC DNA]</scope>
    <source>
        <strain evidence="6">TB1705</strain>
        <tissue evidence="6">Leaf</tissue>
    </source>
</reference>
<keyword evidence="7" id="KW-1185">Reference proteome</keyword>
<sequence length="358" mass="41401">MLGRSMLATVDLRCRYIFTIDEPFGNVSVILVGDMRQLPPVFDSPLYVKNDNNMQQCGAIAYVGFEKCVRLSHIFRQFGDDQASFRDVLGKLSDGTSTMEDWDLYRSRDCWSDMGEEVKAAAIVPESVLKKRKRNEEWAVAKKVAYDAQKKKNSENRKLIFKRAEQYTKEYRDQEQEMIRLKREAKLKGGFYVNPEAKLLFIIRIRGINAIDPKTKKILQLLRLRQIFNGVFLKVNKATLNMLHRVEPYVTYGYPNLKSVRELIYKRGHGKLNKQRTALTDNTIVEQALGKYGIICTEDLIHEIMTVGPHFKEANNFLLPFKLSAPSGGLKKKRNHYVEGGDAGNREDYINEFIRRMN</sequence>
<evidence type="ECO:0000259" key="5">
    <source>
        <dbReference type="Pfam" id="PF08079"/>
    </source>
</evidence>
<proteinExistence type="inferred from homology"/>
<dbReference type="PANTHER" id="PTHR11524:SF16">
    <property type="entry name" value="LARGE RIBOSOMAL SUBUNIT PROTEIN UL30"/>
    <property type="match status" value="1"/>
</dbReference>
<comment type="caution">
    <text evidence="6">The sequence shown here is derived from an EMBL/GenBank/DDBJ whole genome shotgun (WGS) entry which is preliminary data.</text>
</comment>
<dbReference type="InterPro" id="IPR039699">
    <property type="entry name" value="Ribosomal_uL30"/>
</dbReference>
<dbReference type="GO" id="GO:0022625">
    <property type="term" value="C:cytosolic large ribosomal subunit"/>
    <property type="evidence" value="ECO:0007669"/>
    <property type="project" value="TreeGrafter"/>
</dbReference>
<accession>A0A7J7LJ68</accession>
<dbReference type="PANTHER" id="PTHR11524">
    <property type="entry name" value="60S RIBOSOMAL PROTEIN L7"/>
    <property type="match status" value="1"/>
</dbReference>
<dbReference type="OrthoDB" id="28644at2759"/>
<dbReference type="AlphaFoldDB" id="A0A7J7LJ68"/>
<dbReference type="InterPro" id="IPR012988">
    <property type="entry name" value="Ribosomal_uL30_N_euk"/>
</dbReference>
<feature type="domain" description="Large ribosomal subunit protein uL30 N-terminal eukaryotes" evidence="5">
    <location>
        <begin position="124"/>
        <end position="194"/>
    </location>
</feature>
<feature type="domain" description="Large ribosomal subunit protein uL30-like ferredoxin-like fold" evidence="4">
    <location>
        <begin position="200"/>
        <end position="250"/>
    </location>
</feature>
<dbReference type="EMBL" id="JACGCM010002249">
    <property type="protein sequence ID" value="KAF6142609.1"/>
    <property type="molecule type" value="Genomic_DNA"/>
</dbReference>
<dbReference type="Pfam" id="PF00327">
    <property type="entry name" value="Ribosomal_L30"/>
    <property type="match status" value="1"/>
</dbReference>
<dbReference type="FunFam" id="3.30.1390.20:FF:000003">
    <property type="entry name" value="60S ribosomal protein L7"/>
    <property type="match status" value="1"/>
</dbReference>
<dbReference type="InterPro" id="IPR016082">
    <property type="entry name" value="Ribosomal_uL30_ferredoxin-like"/>
</dbReference>
<dbReference type="InterPro" id="IPR018038">
    <property type="entry name" value="Ribosomal_uL30_CS"/>
</dbReference>
<dbReference type="FunFam" id="3.30.1390.20:FF:000002">
    <property type="entry name" value="60S ribosomal protein L7"/>
    <property type="match status" value="1"/>
</dbReference>
<dbReference type="NCBIfam" id="TIGR01310">
    <property type="entry name" value="uL30_euk"/>
    <property type="match status" value="1"/>
</dbReference>
<evidence type="ECO:0000256" key="2">
    <source>
        <dbReference type="ARBA" id="ARBA00022980"/>
    </source>
</evidence>
<keyword evidence="2" id="KW-0689">Ribosomal protein</keyword>
<dbReference type="GO" id="GO:0003723">
    <property type="term" value="F:RNA binding"/>
    <property type="evidence" value="ECO:0007669"/>
    <property type="project" value="InterPro"/>
</dbReference>
<dbReference type="InterPro" id="IPR036919">
    <property type="entry name" value="Ribo_uL30_ferredoxin-like_sf"/>
</dbReference>
<evidence type="ECO:0000256" key="3">
    <source>
        <dbReference type="ARBA" id="ARBA00023274"/>
    </source>
</evidence>
<protein>
    <recommendedName>
        <fullName evidence="8">60S ribosomal protein L7</fullName>
    </recommendedName>
</protein>
<dbReference type="Pfam" id="PF08079">
    <property type="entry name" value="Ribosomal_L30_N"/>
    <property type="match status" value="1"/>
</dbReference>
<dbReference type="InterPro" id="IPR035808">
    <property type="entry name" value="Ribosomal_uL30_euk_arc"/>
</dbReference>
<dbReference type="GO" id="GO:0000463">
    <property type="term" value="P:maturation of LSU-rRNA from tricistronic rRNA transcript (SSU-rRNA, 5.8S rRNA, LSU-rRNA)"/>
    <property type="evidence" value="ECO:0007669"/>
    <property type="project" value="TreeGrafter"/>
</dbReference>
<dbReference type="InterPro" id="IPR005998">
    <property type="entry name" value="Ribosomal_uL30_euk"/>
</dbReference>
<dbReference type="PROSITE" id="PS00634">
    <property type="entry name" value="RIBOSOMAL_L30"/>
    <property type="match status" value="1"/>
</dbReference>